<dbReference type="Gene3D" id="3.40.190.120">
    <property type="entry name" value="Osmoprotection protein (prox), domain 2"/>
    <property type="match status" value="1"/>
</dbReference>
<accession>A0A975PD60</accession>
<sequence>MTQHKRRIARPKGLTVLAGGITLALGLAGCSGGGGDPLASESPSESAASGAAETIVVGSADFPESSTLAEIYAGALNGAGIPAETKLGIGSREVYLPALEDGSIDLIPEYTGALLVGVDPDTELVDAGEIIDALPGALPEGLVILEPSDAENKDAMVVTKATAEKYQLESIEDLAKVCDQLTLAAPAEFAERVQGLIGLKDKYGCEFKEFTPIGDSGGPLTVDALLKDDVQVADIYTTTPAIVENDLVVLEDPLQNWPAQQVVPLASSQAVNDQAAEVLNKVSAELTTEDLIDLNQAVSGDQKMDPSEAARMWLEEKGFA</sequence>
<feature type="domain" description="ABC-type glycine betaine transport system substrate-binding" evidence="1">
    <location>
        <begin position="54"/>
        <end position="316"/>
    </location>
</feature>
<gene>
    <name evidence="2" type="ORF">KG104_13960</name>
</gene>
<evidence type="ECO:0000313" key="3">
    <source>
        <dbReference type="Proteomes" id="UP000680588"/>
    </source>
</evidence>
<dbReference type="SUPFAM" id="SSF53850">
    <property type="entry name" value="Periplasmic binding protein-like II"/>
    <property type="match status" value="1"/>
</dbReference>
<dbReference type="GO" id="GO:0022857">
    <property type="term" value="F:transmembrane transporter activity"/>
    <property type="evidence" value="ECO:0007669"/>
    <property type="project" value="InterPro"/>
</dbReference>
<dbReference type="AlphaFoldDB" id="A0A975PD60"/>
<proteinExistence type="predicted"/>
<dbReference type="InterPro" id="IPR007210">
    <property type="entry name" value="ABC_Gly_betaine_transp_sub-bd"/>
</dbReference>
<dbReference type="Proteomes" id="UP000680588">
    <property type="component" value="Chromosome"/>
</dbReference>
<dbReference type="Gene3D" id="3.40.190.10">
    <property type="entry name" value="Periplasmic binding protein-like II"/>
    <property type="match status" value="1"/>
</dbReference>
<organism evidence="2 3">
    <name type="scientific">Arthrobacter sunyaminii</name>
    <dbReference type="NCBI Taxonomy" id="2816859"/>
    <lineage>
        <taxon>Bacteria</taxon>
        <taxon>Bacillati</taxon>
        <taxon>Actinomycetota</taxon>
        <taxon>Actinomycetes</taxon>
        <taxon>Micrococcales</taxon>
        <taxon>Micrococcaceae</taxon>
        <taxon>Arthrobacter</taxon>
    </lineage>
</organism>
<dbReference type="Pfam" id="PF04069">
    <property type="entry name" value="OpuAC"/>
    <property type="match status" value="1"/>
</dbReference>
<dbReference type="GO" id="GO:0043190">
    <property type="term" value="C:ATP-binding cassette (ABC) transporter complex"/>
    <property type="evidence" value="ECO:0007669"/>
    <property type="project" value="InterPro"/>
</dbReference>
<name>A0A975PD60_9MICC</name>
<dbReference type="RefSeq" id="WP_104052668.1">
    <property type="nucleotide sequence ID" value="NZ_CP076456.1"/>
</dbReference>
<protein>
    <submittedName>
        <fullName evidence="2">ABC transporter substrate-binding protein</fullName>
    </submittedName>
</protein>
<dbReference type="KEGG" id="asun:KG104_13960"/>
<dbReference type="EMBL" id="CP076456">
    <property type="protein sequence ID" value="QWQ35566.1"/>
    <property type="molecule type" value="Genomic_DNA"/>
</dbReference>
<dbReference type="CDD" id="cd13606">
    <property type="entry name" value="PBP2_ProX_like"/>
    <property type="match status" value="1"/>
</dbReference>
<dbReference type="PROSITE" id="PS51257">
    <property type="entry name" value="PROKAR_LIPOPROTEIN"/>
    <property type="match status" value="1"/>
</dbReference>
<reference evidence="2" key="1">
    <citation type="submission" date="2021-06" db="EMBL/GenBank/DDBJ databases">
        <title>Novel species in genus Arthrobacter.</title>
        <authorList>
            <person name="Zhang G."/>
        </authorList>
    </citation>
    <scope>NUCLEOTIDE SEQUENCE</scope>
    <source>
        <strain evidence="2">Zg-ZUI122</strain>
    </source>
</reference>
<keyword evidence="3" id="KW-1185">Reference proteome</keyword>
<evidence type="ECO:0000313" key="2">
    <source>
        <dbReference type="EMBL" id="QWQ35566.1"/>
    </source>
</evidence>
<evidence type="ECO:0000259" key="1">
    <source>
        <dbReference type="Pfam" id="PF04069"/>
    </source>
</evidence>